<proteinExistence type="inferred from homology"/>
<evidence type="ECO:0000259" key="3">
    <source>
        <dbReference type="SMART" id="SM00244"/>
    </source>
</evidence>
<feature type="transmembrane region" description="Helical" evidence="2">
    <location>
        <begin position="22"/>
        <end position="43"/>
    </location>
</feature>
<evidence type="ECO:0000256" key="2">
    <source>
        <dbReference type="SAM" id="Phobius"/>
    </source>
</evidence>
<dbReference type="InterPro" id="IPR001972">
    <property type="entry name" value="Stomatin_HflK_fam"/>
</dbReference>
<gene>
    <name evidence="4" type="ORF">E1295_46735</name>
</gene>
<dbReference type="Pfam" id="PF01145">
    <property type="entry name" value="Band_7"/>
    <property type="match status" value="1"/>
</dbReference>
<dbReference type="Proteomes" id="UP000295136">
    <property type="component" value="Unassembled WGS sequence"/>
</dbReference>
<evidence type="ECO:0000256" key="1">
    <source>
        <dbReference type="ARBA" id="ARBA00008164"/>
    </source>
</evidence>
<evidence type="ECO:0000313" key="5">
    <source>
        <dbReference type="Proteomes" id="UP000295136"/>
    </source>
</evidence>
<dbReference type="PANTHER" id="PTHR10264:SF19">
    <property type="entry name" value="AT06885P-RELATED"/>
    <property type="match status" value="1"/>
</dbReference>
<keyword evidence="2" id="KW-0472">Membrane</keyword>
<dbReference type="InterPro" id="IPR001107">
    <property type="entry name" value="Band_7"/>
</dbReference>
<dbReference type="Gene3D" id="3.30.479.30">
    <property type="entry name" value="Band 7 domain"/>
    <property type="match status" value="1"/>
</dbReference>
<accession>A0A4R5DYN9</accession>
<keyword evidence="2" id="KW-1133">Transmembrane helix</keyword>
<dbReference type="SUPFAM" id="SSF117892">
    <property type="entry name" value="Band 7/SPFH domain"/>
    <property type="match status" value="1"/>
</dbReference>
<dbReference type="PANTHER" id="PTHR10264">
    <property type="entry name" value="BAND 7 PROTEIN-RELATED"/>
    <property type="match status" value="1"/>
</dbReference>
<dbReference type="PRINTS" id="PR00721">
    <property type="entry name" value="STOMATIN"/>
</dbReference>
<keyword evidence="2" id="KW-0812">Transmembrane</keyword>
<feature type="domain" description="Band 7" evidence="3">
    <location>
        <begin position="38"/>
        <end position="191"/>
    </location>
</feature>
<dbReference type="SMART" id="SM00244">
    <property type="entry name" value="PHB"/>
    <property type="match status" value="1"/>
</dbReference>
<protein>
    <recommendedName>
        <fullName evidence="3">Band 7 domain-containing protein</fullName>
    </recommendedName>
</protein>
<dbReference type="RefSeq" id="WP_132641640.1">
    <property type="nucleotide sequence ID" value="NZ_SMLD01000296.1"/>
</dbReference>
<comment type="similarity">
    <text evidence="1">Belongs to the band 7/mec-2 family.</text>
</comment>
<dbReference type="InterPro" id="IPR036013">
    <property type="entry name" value="Band_7/SPFH_dom_sf"/>
</dbReference>
<comment type="caution">
    <text evidence="4">The sequence shown here is derived from an EMBL/GenBank/DDBJ whole genome shotgun (WGS) entry which is preliminary data.</text>
</comment>
<dbReference type="EMBL" id="SMLD01000296">
    <property type="protein sequence ID" value="TDE21408.1"/>
    <property type="molecule type" value="Genomic_DNA"/>
</dbReference>
<organism evidence="4 5">
    <name type="scientific">Nonomuraea mesophila</name>
    <dbReference type="NCBI Taxonomy" id="2530382"/>
    <lineage>
        <taxon>Bacteria</taxon>
        <taxon>Bacillati</taxon>
        <taxon>Actinomycetota</taxon>
        <taxon>Actinomycetes</taxon>
        <taxon>Streptosporangiales</taxon>
        <taxon>Streptosporangiaceae</taxon>
        <taxon>Nonomuraea</taxon>
    </lineage>
</organism>
<keyword evidence="5" id="KW-1185">Reference proteome</keyword>
<evidence type="ECO:0000313" key="4">
    <source>
        <dbReference type="EMBL" id="TDE21408.1"/>
    </source>
</evidence>
<reference evidence="4 5" key="1">
    <citation type="submission" date="2019-03" db="EMBL/GenBank/DDBJ databases">
        <title>Draft genome sequences of novel Actinobacteria.</title>
        <authorList>
            <person name="Sahin N."/>
            <person name="Ay H."/>
            <person name="Saygin H."/>
        </authorList>
    </citation>
    <scope>NUCLEOTIDE SEQUENCE [LARGE SCALE GENOMIC DNA]</scope>
    <source>
        <strain evidence="4 5">6K102</strain>
    </source>
</reference>
<dbReference type="InterPro" id="IPR043202">
    <property type="entry name" value="Band-7_stomatin-like"/>
</dbReference>
<dbReference type="GO" id="GO:0005886">
    <property type="term" value="C:plasma membrane"/>
    <property type="evidence" value="ECO:0007669"/>
    <property type="project" value="InterPro"/>
</dbReference>
<dbReference type="AlphaFoldDB" id="A0A4R5DYN9"/>
<name>A0A4R5DYN9_9ACTN</name>
<sequence>MLAAHTLPLVPFVREPAGMGPVGWALLCVLPLVVVALWTVRVVRADERLVVHRLGRVDGVRGPGLVVVWPVVERAVRVSLRLMSLDVFCAEAVTRDGVTVRVRGGAVAEVSDPVRFAMTMDGPLVAATVAAEREVRRRIADADLADLPAMVSRGGSEVAERVSETTSRWGVRVTLLDIDDVQVPLRGELIAWADRLRETRPGG</sequence>